<dbReference type="Proteomes" id="UP000246464">
    <property type="component" value="Chromosome 2"/>
</dbReference>
<dbReference type="EMBL" id="CP026244">
    <property type="protein sequence ID" value="AWO97800.1"/>
    <property type="molecule type" value="Genomic_DNA"/>
</dbReference>
<proteinExistence type="predicted"/>
<keyword evidence="2" id="KW-1185">Reference proteome</keyword>
<reference evidence="1 2" key="1">
    <citation type="submission" date="2017-12" db="EMBL/GenBank/DDBJ databases">
        <title>Integrating genomic resources of turbot (Scophthalmus maximus) in depth evaluation of genetic and physical mapping variation across individuals.</title>
        <authorList>
            <person name="Martinez P."/>
        </authorList>
    </citation>
    <scope>NUCLEOTIDE SEQUENCE [LARGE SCALE GENOMIC DNA]</scope>
</reference>
<accession>A0A2U9B1K3</accession>
<organism evidence="1 2">
    <name type="scientific">Scophthalmus maximus</name>
    <name type="common">Turbot</name>
    <name type="synonym">Psetta maxima</name>
    <dbReference type="NCBI Taxonomy" id="52904"/>
    <lineage>
        <taxon>Eukaryota</taxon>
        <taxon>Metazoa</taxon>
        <taxon>Chordata</taxon>
        <taxon>Craniata</taxon>
        <taxon>Vertebrata</taxon>
        <taxon>Euteleostomi</taxon>
        <taxon>Actinopterygii</taxon>
        <taxon>Neopterygii</taxon>
        <taxon>Teleostei</taxon>
        <taxon>Neoteleostei</taxon>
        <taxon>Acanthomorphata</taxon>
        <taxon>Carangaria</taxon>
        <taxon>Pleuronectiformes</taxon>
        <taxon>Pleuronectoidei</taxon>
        <taxon>Scophthalmidae</taxon>
        <taxon>Scophthalmus</taxon>
    </lineage>
</organism>
<evidence type="ECO:0000313" key="2">
    <source>
        <dbReference type="Proteomes" id="UP000246464"/>
    </source>
</evidence>
<name>A0A2U9B1K3_SCOMX</name>
<evidence type="ECO:0000313" key="1">
    <source>
        <dbReference type="EMBL" id="AWO97800.1"/>
    </source>
</evidence>
<sequence length="50" mass="5785">MDNGSRRGGMLVAHIMRRSRNLRIGILSAKGIEPLEEKKLEKKKRRRRAA</sequence>
<dbReference type="AlphaFoldDB" id="A0A2U9B1K3"/>
<gene>
    <name evidence="1" type="ORF">SMAX5B_021381</name>
</gene>
<protein>
    <submittedName>
        <fullName evidence="1">Uncharacterized protein</fullName>
    </submittedName>
</protein>